<organism evidence="3 4">
    <name type="scientific">Ampelomyces quisqualis</name>
    <name type="common">Powdery mildew agent</name>
    <dbReference type="NCBI Taxonomy" id="50730"/>
    <lineage>
        <taxon>Eukaryota</taxon>
        <taxon>Fungi</taxon>
        <taxon>Dikarya</taxon>
        <taxon>Ascomycota</taxon>
        <taxon>Pezizomycotina</taxon>
        <taxon>Dothideomycetes</taxon>
        <taxon>Pleosporomycetidae</taxon>
        <taxon>Pleosporales</taxon>
        <taxon>Pleosporineae</taxon>
        <taxon>Phaeosphaeriaceae</taxon>
        <taxon>Ampelomyces</taxon>
    </lineage>
</organism>
<evidence type="ECO:0000259" key="2">
    <source>
        <dbReference type="Pfam" id="PF10395"/>
    </source>
</evidence>
<dbReference type="InterPro" id="IPR018843">
    <property type="entry name" value="Utp8_b-prop"/>
</dbReference>
<feature type="region of interest" description="Disordered" evidence="1">
    <location>
        <begin position="372"/>
        <end position="392"/>
    </location>
</feature>
<dbReference type="EMBL" id="ML979132">
    <property type="protein sequence ID" value="KAF1921457.1"/>
    <property type="molecule type" value="Genomic_DNA"/>
</dbReference>
<evidence type="ECO:0000256" key="1">
    <source>
        <dbReference type="SAM" id="MobiDB-lite"/>
    </source>
</evidence>
<dbReference type="OrthoDB" id="5330858at2759"/>
<evidence type="ECO:0000313" key="3">
    <source>
        <dbReference type="EMBL" id="KAF1921457.1"/>
    </source>
</evidence>
<gene>
    <name evidence="3" type="ORF">BDU57DRAFT_489241</name>
</gene>
<evidence type="ECO:0000313" key="4">
    <source>
        <dbReference type="Proteomes" id="UP000800096"/>
    </source>
</evidence>
<feature type="domain" description="Utp8 beta-propeller" evidence="2">
    <location>
        <begin position="6"/>
        <end position="372"/>
    </location>
</feature>
<accession>A0A6A5R6D4</accession>
<dbReference type="Proteomes" id="UP000800096">
    <property type="component" value="Unassembled WGS sequence"/>
</dbReference>
<name>A0A6A5R6D4_AMPQU</name>
<proteinExistence type="predicted"/>
<protein>
    <recommendedName>
        <fullName evidence="2">Utp8 beta-propeller domain-containing protein</fullName>
    </recommendedName>
</protein>
<keyword evidence="4" id="KW-1185">Reference proteome</keyword>
<sequence>MSSGESIGAPFTLAALSKPVGSTNGRTHAASVCSFAGIKKRKRTEIAVGLDGEGVSIYSLENPQLVTSYALPPSTAFTLAPFSIYRKSSSKGPSQRFTYASVTGSAQTDKLQLVCFHEKSLGDRTETSKSAHVPSADAQILALDALPVASGGPAKSPTHDILATFDNGQVTCLSADLETVRWVANLDLLEIGSSIEHVSTATAKAVTRGLLRSREDVASVLNAKSDKAPDLQHLTQVLCVVGRRPNQSITLSLFQVVSRSQDLNTTPLSPLKHLVSWQLPNSGSPSSNTSNPNQYSLHASSGTLNVLKGATILSYNLSDTVPTLYSELSVPGVGLDSFLRLSQDLLFTTFRQTCRILDTKFNTLQASQSLDTSSMSVSASPAKKRKLSQPETTPENAAVRLLAYYSEHDLVVALRQSDIIGMQLNDSLTHSRARHDGTLLCDALGKGFSSSSAHGTQKWHERKSKLDKLASKGKIDKFEAALAAYLGIEVEISRSQAKQENELNGGPLTNSVGPRIPDEDAMAIDLDQDKGVEDYSMTWKLPRATTNDRKLLYRQCAPYALSKIFRATRVGEDGETSKTVLRVQFFPENVFRWLLQTGNLSAASIRRAILEEVPEDTEFSASIVDGDIVKSLVDFDPELHILSDVLNYSGHLPIGEVVQAVKALMQSLDERPATEEPTKLLTNGTAPLEPEMDVDITSELDAATYEVEHALSVLDHGLLIRRDTLRPALFRLHTFSPRVVTSTLRTMLPRRDLESLINVLHSQLNNGGWSSSFDSSEPEDLITESSSEAPDDHAVAVIASLLSCTIDAIGAGAWLASVGSSVESDTDRHIIDTLQSDTSIVLTGFWEARYMRGLLGEFLRFASSVPKSHKPSGKTLESQGKPFTVIHDDGELPMLPMGGKPEMGVEKMKAGKGKKKEQRSQREIGMMISRKVPKYSFERIVI</sequence>
<dbReference type="Pfam" id="PF10395">
    <property type="entry name" value="Utp8_b_propeller"/>
    <property type="match status" value="1"/>
</dbReference>
<dbReference type="AlphaFoldDB" id="A0A6A5R6D4"/>
<reference evidence="3" key="1">
    <citation type="journal article" date="2020" name="Stud. Mycol.">
        <title>101 Dothideomycetes genomes: a test case for predicting lifestyles and emergence of pathogens.</title>
        <authorList>
            <person name="Haridas S."/>
            <person name="Albert R."/>
            <person name="Binder M."/>
            <person name="Bloem J."/>
            <person name="Labutti K."/>
            <person name="Salamov A."/>
            <person name="Andreopoulos B."/>
            <person name="Baker S."/>
            <person name="Barry K."/>
            <person name="Bills G."/>
            <person name="Bluhm B."/>
            <person name="Cannon C."/>
            <person name="Castanera R."/>
            <person name="Culley D."/>
            <person name="Daum C."/>
            <person name="Ezra D."/>
            <person name="Gonzalez J."/>
            <person name="Henrissat B."/>
            <person name="Kuo A."/>
            <person name="Liang C."/>
            <person name="Lipzen A."/>
            <person name="Lutzoni F."/>
            <person name="Magnuson J."/>
            <person name="Mondo S."/>
            <person name="Nolan M."/>
            <person name="Ohm R."/>
            <person name="Pangilinan J."/>
            <person name="Park H.-J."/>
            <person name="Ramirez L."/>
            <person name="Alfaro M."/>
            <person name="Sun H."/>
            <person name="Tritt A."/>
            <person name="Yoshinaga Y."/>
            <person name="Zwiers L.-H."/>
            <person name="Turgeon B."/>
            <person name="Goodwin S."/>
            <person name="Spatafora J."/>
            <person name="Crous P."/>
            <person name="Grigoriev I."/>
        </authorList>
    </citation>
    <scope>NUCLEOTIDE SEQUENCE</scope>
    <source>
        <strain evidence="3">HMLAC05119</strain>
    </source>
</reference>